<sequence length="294" mass="32459">MDVLLRPESSLTSTPRLTSSSRLGRAPDQDSMRSSLQSCLECLDRVHDRLDCVYKEILEIRIRITELLATYQSEITMADEGALNSSIDLQAIVDDKPQIIVPLALDELNASSPSLTPPELSVLAEPLAFRGQLSDLEYGPLGFTSTLPEGVGRVQPDLLLSGTSGVASYGLGIPGFLPQYDKYFNGKTLSESSARHDQQPCLPIAQGSQDKVKCTWSGCSRAVRKDNLTRHVNEMHRRKVKAVCAGCGKRFARPYMHALPNSTALILINLLETTIRIRFIDIVRAIQHRGRACR</sequence>
<name>A0A9P6ZWZ4_9AGAM</name>
<accession>A0A9P6ZWZ4</accession>
<evidence type="ECO:0000313" key="2">
    <source>
        <dbReference type="EMBL" id="KAG1778298.1"/>
    </source>
</evidence>
<protein>
    <recommendedName>
        <fullName evidence="4">C2H2-type domain-containing protein</fullName>
    </recommendedName>
</protein>
<feature type="compositionally biased region" description="Low complexity" evidence="1">
    <location>
        <begin position="9"/>
        <end position="24"/>
    </location>
</feature>
<keyword evidence="3" id="KW-1185">Reference proteome</keyword>
<dbReference type="EMBL" id="JABBWD010000016">
    <property type="protein sequence ID" value="KAG1778298.1"/>
    <property type="molecule type" value="Genomic_DNA"/>
</dbReference>
<evidence type="ECO:0008006" key="4">
    <source>
        <dbReference type="Google" id="ProtNLM"/>
    </source>
</evidence>
<dbReference type="OrthoDB" id="2668043at2759"/>
<evidence type="ECO:0000313" key="3">
    <source>
        <dbReference type="Proteomes" id="UP000714275"/>
    </source>
</evidence>
<dbReference type="Proteomes" id="UP000714275">
    <property type="component" value="Unassembled WGS sequence"/>
</dbReference>
<organism evidence="2 3">
    <name type="scientific">Suillus placidus</name>
    <dbReference type="NCBI Taxonomy" id="48579"/>
    <lineage>
        <taxon>Eukaryota</taxon>
        <taxon>Fungi</taxon>
        <taxon>Dikarya</taxon>
        <taxon>Basidiomycota</taxon>
        <taxon>Agaricomycotina</taxon>
        <taxon>Agaricomycetes</taxon>
        <taxon>Agaricomycetidae</taxon>
        <taxon>Boletales</taxon>
        <taxon>Suillineae</taxon>
        <taxon>Suillaceae</taxon>
        <taxon>Suillus</taxon>
    </lineage>
</organism>
<reference evidence="2" key="1">
    <citation type="journal article" date="2020" name="New Phytol.">
        <title>Comparative genomics reveals dynamic genome evolution in host specialist ectomycorrhizal fungi.</title>
        <authorList>
            <person name="Lofgren L.A."/>
            <person name="Nguyen N.H."/>
            <person name="Vilgalys R."/>
            <person name="Ruytinx J."/>
            <person name="Liao H.L."/>
            <person name="Branco S."/>
            <person name="Kuo A."/>
            <person name="LaButti K."/>
            <person name="Lipzen A."/>
            <person name="Andreopoulos W."/>
            <person name="Pangilinan J."/>
            <person name="Riley R."/>
            <person name="Hundley H."/>
            <person name="Na H."/>
            <person name="Barry K."/>
            <person name="Grigoriev I.V."/>
            <person name="Stajich J.E."/>
            <person name="Kennedy P.G."/>
        </authorList>
    </citation>
    <scope>NUCLEOTIDE SEQUENCE</scope>
    <source>
        <strain evidence="2">DOB743</strain>
    </source>
</reference>
<comment type="caution">
    <text evidence="2">The sequence shown here is derived from an EMBL/GenBank/DDBJ whole genome shotgun (WGS) entry which is preliminary data.</text>
</comment>
<feature type="region of interest" description="Disordered" evidence="1">
    <location>
        <begin position="1"/>
        <end position="30"/>
    </location>
</feature>
<gene>
    <name evidence="2" type="ORF">EV702DRAFT_1095450</name>
</gene>
<proteinExistence type="predicted"/>
<dbReference type="AlphaFoldDB" id="A0A9P6ZWZ4"/>
<evidence type="ECO:0000256" key="1">
    <source>
        <dbReference type="SAM" id="MobiDB-lite"/>
    </source>
</evidence>